<dbReference type="STRING" id="164328.H3GHV4"/>
<feature type="compositionally biased region" description="Polar residues" evidence="1">
    <location>
        <begin position="142"/>
        <end position="163"/>
    </location>
</feature>
<feature type="compositionally biased region" description="Low complexity" evidence="1">
    <location>
        <begin position="164"/>
        <end position="188"/>
    </location>
</feature>
<dbReference type="EMBL" id="DS566010">
    <property type="status" value="NOT_ANNOTATED_CDS"/>
    <property type="molecule type" value="Genomic_DNA"/>
</dbReference>
<keyword evidence="2" id="KW-1133">Transmembrane helix</keyword>
<feature type="compositionally biased region" description="Low complexity" evidence="1">
    <location>
        <begin position="119"/>
        <end position="141"/>
    </location>
</feature>
<dbReference type="eggNOG" id="ENOG502S80A">
    <property type="taxonomic scope" value="Eukaryota"/>
</dbReference>
<reference evidence="5" key="1">
    <citation type="journal article" date="2006" name="Science">
        <title>Phytophthora genome sequences uncover evolutionary origins and mechanisms of pathogenesis.</title>
        <authorList>
            <person name="Tyler B.M."/>
            <person name="Tripathy S."/>
            <person name="Zhang X."/>
            <person name="Dehal P."/>
            <person name="Jiang R.H."/>
            <person name="Aerts A."/>
            <person name="Arredondo F.D."/>
            <person name="Baxter L."/>
            <person name="Bensasson D."/>
            <person name="Beynon J.L."/>
            <person name="Chapman J."/>
            <person name="Damasceno C.M."/>
            <person name="Dorrance A.E."/>
            <person name="Dou D."/>
            <person name="Dickerman A.W."/>
            <person name="Dubchak I.L."/>
            <person name="Garbelotto M."/>
            <person name="Gijzen M."/>
            <person name="Gordon S.G."/>
            <person name="Govers F."/>
            <person name="Grunwald N.J."/>
            <person name="Huang W."/>
            <person name="Ivors K.L."/>
            <person name="Jones R.W."/>
            <person name="Kamoun S."/>
            <person name="Krampis K."/>
            <person name="Lamour K.H."/>
            <person name="Lee M.K."/>
            <person name="McDonald W.H."/>
            <person name="Medina M."/>
            <person name="Meijer H.J."/>
            <person name="Nordberg E.K."/>
            <person name="Maclean D.J."/>
            <person name="Ospina-Giraldo M.D."/>
            <person name="Morris P.F."/>
            <person name="Phuntumart V."/>
            <person name="Putnam N.H."/>
            <person name="Rash S."/>
            <person name="Rose J.K."/>
            <person name="Sakihama Y."/>
            <person name="Salamov A.A."/>
            <person name="Savidor A."/>
            <person name="Scheuring C.F."/>
            <person name="Smith B.M."/>
            <person name="Sobral B.W."/>
            <person name="Terry A."/>
            <person name="Torto-Alalibo T.A."/>
            <person name="Win J."/>
            <person name="Xu Z."/>
            <person name="Zhang H."/>
            <person name="Grigoriev I.V."/>
            <person name="Rokhsar D.S."/>
            <person name="Boore J.L."/>
        </authorList>
    </citation>
    <scope>NUCLEOTIDE SEQUENCE [LARGE SCALE GENOMIC DNA]</scope>
    <source>
        <strain evidence="5">Pr102</strain>
    </source>
</reference>
<evidence type="ECO:0000313" key="5">
    <source>
        <dbReference type="Proteomes" id="UP000005238"/>
    </source>
</evidence>
<feature type="region of interest" description="Disordered" evidence="1">
    <location>
        <begin position="422"/>
        <end position="441"/>
    </location>
</feature>
<proteinExistence type="predicted"/>
<evidence type="ECO:0000256" key="1">
    <source>
        <dbReference type="SAM" id="MobiDB-lite"/>
    </source>
</evidence>
<dbReference type="AlphaFoldDB" id="H3GHV4"/>
<protein>
    <submittedName>
        <fullName evidence="4">Uncharacterized protein</fullName>
    </submittedName>
</protein>
<feature type="transmembrane region" description="Helical" evidence="2">
    <location>
        <begin position="199"/>
        <end position="219"/>
    </location>
</feature>
<feature type="region of interest" description="Disordered" evidence="1">
    <location>
        <begin position="448"/>
        <end position="478"/>
    </location>
</feature>
<dbReference type="EnsemblProtists" id="Phyra75565">
    <property type="protein sequence ID" value="Phyra75565"/>
    <property type="gene ID" value="Phyra75565"/>
</dbReference>
<feature type="signal peptide" evidence="3">
    <location>
        <begin position="1"/>
        <end position="27"/>
    </location>
</feature>
<feature type="region of interest" description="Disordered" evidence="1">
    <location>
        <begin position="119"/>
        <end position="190"/>
    </location>
</feature>
<dbReference type="VEuPathDB" id="FungiDB:KRP22_10198"/>
<dbReference type="OMA" id="KMMVICV"/>
<feature type="compositionally biased region" description="Polar residues" evidence="1">
    <location>
        <begin position="459"/>
        <end position="469"/>
    </location>
</feature>
<evidence type="ECO:0000256" key="3">
    <source>
        <dbReference type="SAM" id="SignalP"/>
    </source>
</evidence>
<feature type="chain" id="PRO_5003587438" evidence="3">
    <location>
        <begin position="28"/>
        <end position="478"/>
    </location>
</feature>
<feature type="region of interest" description="Disordered" evidence="1">
    <location>
        <begin position="345"/>
        <end position="385"/>
    </location>
</feature>
<feature type="compositionally biased region" description="Low complexity" evidence="1">
    <location>
        <begin position="431"/>
        <end position="441"/>
    </location>
</feature>
<sequence>MARLARWRTVLVAAMALAMIASPAVRAQDAGTVTAPSPEATTAAAVVTADTAAPAATEAATAPVATTVAPVATEMATLPAATETPAPIATDAAVATPAPSSTPPPTSTEAATVVAATASPASTDAPTTMTPATAAVPSPTSQVIPNTGATMLQDTTSSESSFRGSDAGTSASSLSSSSRGGSATTTGTLEGSSATKTTVIVVLGGVGLTIVLSLLFVAWRSRTRKDQDLNTPLPPDTGTITFPAVSLPSVAMPTAQDLSAWKASGSSFASRDLPLTESTRAKLNATTRSSTEYDLANRPSQIASLPARGTTMYTPQETRGTNASSEQSFSIRGYSEFSVLHAGDSESSAMTTDRYSTNDGYSTGDRYSTSSRLSSEPGRSNSGWFQQQVPNLDMHRFSSTSSTASSVAARQHNLVSIINHDLTRTPSAGAPVTTDSTTSRTDVPDWYSVIESPTDNDRYTTTSLDSDNISNERESFEL</sequence>
<reference evidence="4" key="2">
    <citation type="submission" date="2015-06" db="UniProtKB">
        <authorList>
            <consortium name="EnsemblProtists"/>
        </authorList>
    </citation>
    <scope>IDENTIFICATION</scope>
    <source>
        <strain evidence="4">Pr102</strain>
    </source>
</reference>
<organism evidence="4 5">
    <name type="scientific">Phytophthora ramorum</name>
    <name type="common">Sudden oak death agent</name>
    <dbReference type="NCBI Taxonomy" id="164328"/>
    <lineage>
        <taxon>Eukaryota</taxon>
        <taxon>Sar</taxon>
        <taxon>Stramenopiles</taxon>
        <taxon>Oomycota</taxon>
        <taxon>Peronosporomycetes</taxon>
        <taxon>Peronosporales</taxon>
        <taxon>Peronosporaceae</taxon>
        <taxon>Phytophthora</taxon>
    </lineage>
</organism>
<dbReference type="InParanoid" id="H3GHV4"/>
<evidence type="ECO:0000313" key="4">
    <source>
        <dbReference type="EnsemblProtists" id="Phyra75565"/>
    </source>
</evidence>
<keyword evidence="3" id="KW-0732">Signal</keyword>
<keyword evidence="2" id="KW-0472">Membrane</keyword>
<dbReference type="HOGENOM" id="CLU_571742_0_0_1"/>
<dbReference type="Proteomes" id="UP000005238">
    <property type="component" value="Unassembled WGS sequence"/>
</dbReference>
<accession>H3GHV4</accession>
<name>H3GHV4_PHYRM</name>
<evidence type="ECO:0000256" key="2">
    <source>
        <dbReference type="SAM" id="Phobius"/>
    </source>
</evidence>
<keyword evidence="5" id="KW-1185">Reference proteome</keyword>
<keyword evidence="2" id="KW-0812">Transmembrane</keyword>
<dbReference type="VEuPathDB" id="FungiDB:KRP23_6695"/>